<reference evidence="2 3" key="2">
    <citation type="submission" date="2018-04" db="EMBL/GenBank/DDBJ databases">
        <title>OglaRS2 (Oryza glaberrima Reference Sequence Version 2).</title>
        <authorList>
            <person name="Zhang J."/>
            <person name="Kudrna D."/>
            <person name="Lee S."/>
            <person name="Talag J."/>
            <person name="Rajasekar S."/>
            <person name="Wing R.A."/>
        </authorList>
    </citation>
    <scope>NUCLEOTIDE SEQUENCE [LARGE SCALE GENOMIC DNA]</scope>
    <source>
        <strain evidence="2 3">cv. IRGC 96717</strain>
    </source>
</reference>
<dbReference type="Gramene" id="ORGLA11G0144800.1">
    <property type="protein sequence ID" value="ORGLA11G0144800.1"/>
    <property type="gene ID" value="ORGLA11G0144800"/>
</dbReference>
<keyword evidence="3" id="KW-1185">Reference proteome</keyword>
<evidence type="ECO:0000256" key="1">
    <source>
        <dbReference type="SAM" id="MobiDB-lite"/>
    </source>
</evidence>
<dbReference type="Proteomes" id="UP000007306">
    <property type="component" value="Chromosome 11"/>
</dbReference>
<evidence type="ECO:0000313" key="3">
    <source>
        <dbReference type="Proteomes" id="UP000007306"/>
    </source>
</evidence>
<protein>
    <submittedName>
        <fullName evidence="2">Uncharacterized protein</fullName>
    </submittedName>
</protein>
<proteinExistence type="predicted"/>
<name>I1R106_ORYGL</name>
<accession>I1R106</accession>
<dbReference type="HOGENOM" id="CLU_2661812_0_0_1"/>
<dbReference type="EnsemblPlants" id="ORGLA11G0144800.1">
    <property type="protein sequence ID" value="ORGLA11G0144800.1"/>
    <property type="gene ID" value="ORGLA11G0144800"/>
</dbReference>
<feature type="region of interest" description="Disordered" evidence="1">
    <location>
        <begin position="52"/>
        <end position="76"/>
    </location>
</feature>
<reference evidence="2" key="1">
    <citation type="submission" date="2015-06" db="UniProtKB">
        <authorList>
            <consortium name="EnsemblPlants"/>
        </authorList>
    </citation>
    <scope>IDENTIFICATION</scope>
</reference>
<evidence type="ECO:0000313" key="2">
    <source>
        <dbReference type="EnsemblPlants" id="ORGLA11G0144800.1"/>
    </source>
</evidence>
<dbReference type="AlphaFoldDB" id="I1R106"/>
<sequence>SSSTCRRQLVHIDGQLASSTTATTATPMASITSSTMTTTTSTLHHHCDDCHTAQKDQPNWWPHRQRHPLTYVRRPQ</sequence>
<organism evidence="2 3">
    <name type="scientific">Oryza glaberrima</name>
    <name type="common">African rice</name>
    <dbReference type="NCBI Taxonomy" id="4538"/>
    <lineage>
        <taxon>Eukaryota</taxon>
        <taxon>Viridiplantae</taxon>
        <taxon>Streptophyta</taxon>
        <taxon>Embryophyta</taxon>
        <taxon>Tracheophyta</taxon>
        <taxon>Spermatophyta</taxon>
        <taxon>Magnoliopsida</taxon>
        <taxon>Liliopsida</taxon>
        <taxon>Poales</taxon>
        <taxon>Poaceae</taxon>
        <taxon>BOP clade</taxon>
        <taxon>Oryzoideae</taxon>
        <taxon>Oryzeae</taxon>
        <taxon>Oryzinae</taxon>
        <taxon>Oryza</taxon>
    </lineage>
</organism>